<protein>
    <submittedName>
        <fullName evidence="2">Uncharacterized protein</fullName>
    </submittedName>
</protein>
<name>A0A4C1SBB1_EUMVA</name>
<organism evidence="2 3">
    <name type="scientific">Eumeta variegata</name>
    <name type="common">Bagworm moth</name>
    <name type="synonym">Eumeta japonica</name>
    <dbReference type="NCBI Taxonomy" id="151549"/>
    <lineage>
        <taxon>Eukaryota</taxon>
        <taxon>Metazoa</taxon>
        <taxon>Ecdysozoa</taxon>
        <taxon>Arthropoda</taxon>
        <taxon>Hexapoda</taxon>
        <taxon>Insecta</taxon>
        <taxon>Pterygota</taxon>
        <taxon>Neoptera</taxon>
        <taxon>Endopterygota</taxon>
        <taxon>Lepidoptera</taxon>
        <taxon>Glossata</taxon>
        <taxon>Ditrysia</taxon>
        <taxon>Tineoidea</taxon>
        <taxon>Psychidae</taxon>
        <taxon>Oiketicinae</taxon>
        <taxon>Eumeta</taxon>
    </lineage>
</organism>
<reference evidence="2 3" key="1">
    <citation type="journal article" date="2019" name="Commun. Biol.">
        <title>The bagworm genome reveals a unique fibroin gene that provides high tensile strength.</title>
        <authorList>
            <person name="Kono N."/>
            <person name="Nakamura H."/>
            <person name="Ohtoshi R."/>
            <person name="Tomita M."/>
            <person name="Numata K."/>
            <person name="Arakawa K."/>
        </authorList>
    </citation>
    <scope>NUCLEOTIDE SEQUENCE [LARGE SCALE GENOMIC DNA]</scope>
</reference>
<keyword evidence="3" id="KW-1185">Reference proteome</keyword>
<evidence type="ECO:0000313" key="3">
    <source>
        <dbReference type="Proteomes" id="UP000299102"/>
    </source>
</evidence>
<evidence type="ECO:0000313" key="2">
    <source>
        <dbReference type="EMBL" id="GBO99452.1"/>
    </source>
</evidence>
<dbReference type="Proteomes" id="UP000299102">
    <property type="component" value="Unassembled WGS sequence"/>
</dbReference>
<accession>A0A4C1SBB1</accession>
<proteinExistence type="predicted"/>
<evidence type="ECO:0000256" key="1">
    <source>
        <dbReference type="SAM" id="MobiDB-lite"/>
    </source>
</evidence>
<gene>
    <name evidence="2" type="ORF">EVAR_649_1</name>
</gene>
<dbReference type="EMBL" id="BGZK01000003">
    <property type="protein sequence ID" value="GBO99452.1"/>
    <property type="molecule type" value="Genomic_DNA"/>
</dbReference>
<comment type="caution">
    <text evidence="2">The sequence shown here is derived from an EMBL/GenBank/DDBJ whole genome shotgun (WGS) entry which is preliminary data.</text>
</comment>
<sequence length="106" mass="12601">MTSRRGRTASSNFIEKRSSGPLRPTRDILQARLIERLQPILDDGTLKTYRKYVHLSLQSNVYSGKLKESRKTNCKKRKQKRRVEVIYRNENFYRIPLEDALEVEYP</sequence>
<feature type="region of interest" description="Disordered" evidence="1">
    <location>
        <begin position="1"/>
        <end position="22"/>
    </location>
</feature>
<dbReference type="AlphaFoldDB" id="A0A4C1SBB1"/>